<dbReference type="Proteomes" id="UP000247702">
    <property type="component" value="Unassembled WGS sequence"/>
</dbReference>
<evidence type="ECO:0000256" key="1">
    <source>
        <dbReference type="SAM" id="MobiDB-lite"/>
    </source>
</evidence>
<name>A0A2Z6QXX8_9GLOM</name>
<gene>
    <name evidence="2" type="ORF">RclHR1_00170028</name>
</gene>
<keyword evidence="3" id="KW-1185">Reference proteome</keyword>
<dbReference type="EMBL" id="BEXD01000779">
    <property type="protein sequence ID" value="GBB90124.1"/>
    <property type="molecule type" value="Genomic_DNA"/>
</dbReference>
<feature type="region of interest" description="Disordered" evidence="1">
    <location>
        <begin position="99"/>
        <end position="140"/>
    </location>
</feature>
<feature type="compositionally biased region" description="Polar residues" evidence="1">
    <location>
        <begin position="99"/>
        <end position="109"/>
    </location>
</feature>
<accession>A0A2Z6QXX8</accession>
<proteinExistence type="predicted"/>
<reference evidence="2 3" key="1">
    <citation type="submission" date="2017-11" db="EMBL/GenBank/DDBJ databases">
        <title>The genome of Rhizophagus clarus HR1 reveals common genetic basis of auxotrophy among arbuscular mycorrhizal fungi.</title>
        <authorList>
            <person name="Kobayashi Y."/>
        </authorList>
    </citation>
    <scope>NUCLEOTIDE SEQUENCE [LARGE SCALE GENOMIC DNA]</scope>
    <source>
        <strain evidence="2 3">HR1</strain>
    </source>
</reference>
<evidence type="ECO:0000313" key="2">
    <source>
        <dbReference type="EMBL" id="GBB90124.1"/>
    </source>
</evidence>
<dbReference type="AlphaFoldDB" id="A0A2Z6QXX8"/>
<protein>
    <submittedName>
        <fullName evidence="2">Uncharacterized protein</fullName>
    </submittedName>
</protein>
<comment type="caution">
    <text evidence="2">The sequence shown here is derived from an EMBL/GenBank/DDBJ whole genome shotgun (WGS) entry which is preliminary data.</text>
</comment>
<sequence length="175" mass="20277">MEHHRVFKRKQGGTISKIAKQLLNNYRKGSDDKIAKKWERERSRVLHIHQPMIVDGTINGAVNSGTIGIVGNINVFVAGPSEPFESKKDREKDFNIFFQSPSKQKSTNPVKKRRRSEIIRNEQGISNKKKDKAEQESIPTSEEVYKVVPKMRVLHHCYYRHSSRIPRILRKNECG</sequence>
<evidence type="ECO:0000313" key="3">
    <source>
        <dbReference type="Proteomes" id="UP000247702"/>
    </source>
</evidence>
<organism evidence="2 3">
    <name type="scientific">Rhizophagus clarus</name>
    <dbReference type="NCBI Taxonomy" id="94130"/>
    <lineage>
        <taxon>Eukaryota</taxon>
        <taxon>Fungi</taxon>
        <taxon>Fungi incertae sedis</taxon>
        <taxon>Mucoromycota</taxon>
        <taxon>Glomeromycotina</taxon>
        <taxon>Glomeromycetes</taxon>
        <taxon>Glomerales</taxon>
        <taxon>Glomeraceae</taxon>
        <taxon>Rhizophagus</taxon>
    </lineage>
</organism>